<evidence type="ECO:0000256" key="2">
    <source>
        <dbReference type="ARBA" id="ARBA00023015"/>
    </source>
</evidence>
<dbReference type="CDD" id="cd08422">
    <property type="entry name" value="PBP2_CrgA_like"/>
    <property type="match status" value="1"/>
</dbReference>
<gene>
    <name evidence="6" type="primary">dmlR_18</name>
    <name evidence="6" type="ORF">R54767_03613</name>
</gene>
<dbReference type="Proteomes" id="UP000789752">
    <property type="component" value="Unassembled WGS sequence"/>
</dbReference>
<dbReference type="PROSITE" id="PS50931">
    <property type="entry name" value="HTH_LYSR"/>
    <property type="match status" value="1"/>
</dbReference>
<dbReference type="InterPro" id="IPR005119">
    <property type="entry name" value="LysR_subst-bd"/>
</dbReference>
<dbReference type="InterPro" id="IPR000847">
    <property type="entry name" value="LysR_HTH_N"/>
</dbReference>
<dbReference type="PANTHER" id="PTHR30537">
    <property type="entry name" value="HTH-TYPE TRANSCRIPTIONAL REGULATOR"/>
    <property type="match status" value="1"/>
</dbReference>
<organism evidence="6 7">
    <name type="scientific">Paraburkholderia gardini</name>
    <dbReference type="NCBI Taxonomy" id="2823469"/>
    <lineage>
        <taxon>Bacteria</taxon>
        <taxon>Pseudomonadati</taxon>
        <taxon>Pseudomonadota</taxon>
        <taxon>Betaproteobacteria</taxon>
        <taxon>Burkholderiales</taxon>
        <taxon>Burkholderiaceae</taxon>
        <taxon>Paraburkholderia</taxon>
    </lineage>
</organism>
<proteinExistence type="inferred from homology"/>
<dbReference type="SUPFAM" id="SSF46785">
    <property type="entry name" value="Winged helix' DNA-binding domain"/>
    <property type="match status" value="1"/>
</dbReference>
<dbReference type="Pfam" id="PF03466">
    <property type="entry name" value="LysR_substrate"/>
    <property type="match status" value="1"/>
</dbReference>
<sequence>MDMLRSMKIYSRVAESGSFTGGAQQLGVTTAQASRAISELEAHLRTRLLNRTTRRVAMTDAGARYLLRCQEIIERVEVAEAEAGDARALPTGHLRIHAPSAFGQHYVVPALARYLRKYPSVRVDLTLSQQSPDLLEEGYDVSLVVTTGRLPDSGMVSARLCTMPSVLCASQEYLERTGAPRTIADLRGHNCLQLRTSFFAPDKWVFEGNPSGGGMFELPPGKLRVNSVDALAVAVRESVGIAPVPLLTALPMLKSGELVRVLPGFELQTMTIYAIYASREYLDAKISTWIATLREHVEGAMVSFHDITGREDLVPAG</sequence>
<evidence type="ECO:0000313" key="7">
    <source>
        <dbReference type="Proteomes" id="UP000789752"/>
    </source>
</evidence>
<dbReference type="RefSeq" id="WP_228980680.1">
    <property type="nucleotide sequence ID" value="NZ_CAJQYY010000021.1"/>
</dbReference>
<evidence type="ECO:0000256" key="3">
    <source>
        <dbReference type="ARBA" id="ARBA00023125"/>
    </source>
</evidence>
<dbReference type="InterPro" id="IPR058163">
    <property type="entry name" value="LysR-type_TF_proteobact-type"/>
</dbReference>
<name>A0ABN7QQE9_9BURK</name>
<keyword evidence="4" id="KW-0804">Transcription</keyword>
<dbReference type="Pfam" id="PF00126">
    <property type="entry name" value="HTH_1"/>
    <property type="match status" value="1"/>
</dbReference>
<accession>A0ABN7QQE9</accession>
<keyword evidence="3" id="KW-0238">DNA-binding</keyword>
<dbReference type="Gene3D" id="1.10.10.10">
    <property type="entry name" value="Winged helix-like DNA-binding domain superfamily/Winged helix DNA-binding domain"/>
    <property type="match status" value="1"/>
</dbReference>
<keyword evidence="7" id="KW-1185">Reference proteome</keyword>
<evidence type="ECO:0000256" key="4">
    <source>
        <dbReference type="ARBA" id="ARBA00023163"/>
    </source>
</evidence>
<comment type="similarity">
    <text evidence="1">Belongs to the LysR transcriptional regulatory family.</text>
</comment>
<evidence type="ECO:0000256" key="1">
    <source>
        <dbReference type="ARBA" id="ARBA00009437"/>
    </source>
</evidence>
<feature type="domain" description="HTH lysR-type" evidence="5">
    <location>
        <begin position="1"/>
        <end position="59"/>
    </location>
</feature>
<dbReference type="EMBL" id="CAJQYY010000021">
    <property type="protein sequence ID" value="CAG4909578.1"/>
    <property type="molecule type" value="Genomic_DNA"/>
</dbReference>
<reference evidence="6 7" key="1">
    <citation type="submission" date="2021-04" db="EMBL/GenBank/DDBJ databases">
        <authorList>
            <person name="Vanwijnsberghe S."/>
        </authorList>
    </citation>
    <scope>NUCLEOTIDE SEQUENCE [LARGE SCALE GENOMIC DNA]</scope>
    <source>
        <strain evidence="6 7">LMG 32171</strain>
    </source>
</reference>
<protein>
    <submittedName>
        <fullName evidence="6">HTH-type transcriptional regulator DmlR</fullName>
    </submittedName>
</protein>
<evidence type="ECO:0000313" key="6">
    <source>
        <dbReference type="EMBL" id="CAG4909578.1"/>
    </source>
</evidence>
<keyword evidence="2" id="KW-0805">Transcription regulation</keyword>
<dbReference type="SUPFAM" id="SSF53850">
    <property type="entry name" value="Periplasmic binding protein-like II"/>
    <property type="match status" value="1"/>
</dbReference>
<comment type="caution">
    <text evidence="6">The sequence shown here is derived from an EMBL/GenBank/DDBJ whole genome shotgun (WGS) entry which is preliminary data.</text>
</comment>
<dbReference type="PANTHER" id="PTHR30537:SF5">
    <property type="entry name" value="HTH-TYPE TRANSCRIPTIONAL ACTIVATOR TTDR-RELATED"/>
    <property type="match status" value="1"/>
</dbReference>
<dbReference type="InterPro" id="IPR036388">
    <property type="entry name" value="WH-like_DNA-bd_sf"/>
</dbReference>
<evidence type="ECO:0000259" key="5">
    <source>
        <dbReference type="PROSITE" id="PS50931"/>
    </source>
</evidence>
<dbReference type="Gene3D" id="3.40.190.290">
    <property type="match status" value="1"/>
</dbReference>
<dbReference type="InterPro" id="IPR036390">
    <property type="entry name" value="WH_DNA-bd_sf"/>
</dbReference>